<evidence type="ECO:0000256" key="12">
    <source>
        <dbReference type="RuleBase" id="RU003357"/>
    </source>
</evidence>
<dbReference type="PATRIC" id="fig|1280954.3.peg.1446"/>
<comment type="subcellular location">
    <subcellularLocation>
        <location evidence="1 11">Cell outer membrane</location>
        <topology evidence="1 11">Multi-pass membrane protein</topology>
    </subcellularLocation>
</comment>
<evidence type="ECO:0000256" key="13">
    <source>
        <dbReference type="SAM" id="MobiDB-lite"/>
    </source>
</evidence>
<keyword evidence="4" id="KW-0410">Iron transport</keyword>
<accession>A0A062VK57</accession>
<dbReference type="PANTHER" id="PTHR32552">
    <property type="entry name" value="FERRICHROME IRON RECEPTOR-RELATED"/>
    <property type="match status" value="1"/>
</dbReference>
<dbReference type="Pfam" id="PF07715">
    <property type="entry name" value="Plug"/>
    <property type="match status" value="1"/>
</dbReference>
<dbReference type="PROSITE" id="PS52016">
    <property type="entry name" value="TONB_DEPENDENT_REC_3"/>
    <property type="match status" value="1"/>
</dbReference>
<feature type="region of interest" description="Disordered" evidence="13">
    <location>
        <begin position="29"/>
        <end position="48"/>
    </location>
</feature>
<keyword evidence="8 12" id="KW-0798">TonB box</keyword>
<keyword evidence="18" id="KW-1185">Reference proteome</keyword>
<feature type="compositionally biased region" description="Low complexity" evidence="13">
    <location>
        <begin position="29"/>
        <end position="43"/>
    </location>
</feature>
<evidence type="ECO:0000256" key="10">
    <source>
        <dbReference type="ARBA" id="ARBA00023237"/>
    </source>
</evidence>
<reference evidence="17 18" key="1">
    <citation type="journal article" date="2014" name="Antonie Van Leeuwenhoek">
        <title>Hyphomonas beringensis sp. nov. and Hyphomonas chukchiensis sp. nov., isolated from surface seawater of the Bering Sea and Chukchi Sea.</title>
        <authorList>
            <person name="Li C."/>
            <person name="Lai Q."/>
            <person name="Li G."/>
            <person name="Dong C."/>
            <person name="Wang J."/>
            <person name="Liao Y."/>
            <person name="Shao Z."/>
        </authorList>
    </citation>
    <scope>NUCLEOTIDE SEQUENCE [LARGE SCALE GENOMIC DNA]</scope>
    <source>
        <strain evidence="17 18">PS728</strain>
    </source>
</reference>
<evidence type="ECO:0000256" key="14">
    <source>
        <dbReference type="SAM" id="SignalP"/>
    </source>
</evidence>
<dbReference type="AlphaFoldDB" id="A0A062VK57"/>
<dbReference type="InterPro" id="IPR036942">
    <property type="entry name" value="Beta-barrel_TonB_sf"/>
</dbReference>
<evidence type="ECO:0000256" key="9">
    <source>
        <dbReference type="ARBA" id="ARBA00023136"/>
    </source>
</evidence>
<feature type="domain" description="TonB-dependent receptor plug" evidence="16">
    <location>
        <begin position="63"/>
        <end position="172"/>
    </location>
</feature>
<comment type="similarity">
    <text evidence="11 12">Belongs to the TonB-dependent receptor family.</text>
</comment>
<dbReference type="InterPro" id="IPR000531">
    <property type="entry name" value="Beta-barrel_TonB"/>
</dbReference>
<evidence type="ECO:0000256" key="2">
    <source>
        <dbReference type="ARBA" id="ARBA00022448"/>
    </source>
</evidence>
<keyword evidence="10 11" id="KW-0998">Cell outer membrane</keyword>
<dbReference type="SUPFAM" id="SSF56935">
    <property type="entry name" value="Porins"/>
    <property type="match status" value="1"/>
</dbReference>
<evidence type="ECO:0000256" key="4">
    <source>
        <dbReference type="ARBA" id="ARBA00022496"/>
    </source>
</evidence>
<dbReference type="Gene3D" id="2.40.170.20">
    <property type="entry name" value="TonB-dependent receptor, beta-barrel domain"/>
    <property type="match status" value="1"/>
</dbReference>
<sequence length="778" mass="83403">MSFKRNVRLLAGTALVWCAALEGAWAQEATTPAEPEAAEPAAQENDRRLSTVTVTAQRREESVQDVPLAVTAVTGEQMAALRVENIENISLISPSITFSKTNSPAASSNIQIRGIGTTGQSRVFEGAVGVFIDGVYRTRSGQALSSFLDMDGLQVLRGPQGTLFGKNTSAGALLLNSAAPNLDEVSGFVSASYGNYNAFDVSGAVNIPVTDTFALRLAASHSEQDGFLESPAGKSEGDQNMDSFKLSALWEPTDALSVKLIADYSKQDDEVGYATVNVVDGPLTPLINALTLANGLAVPSNNINDYQASINTPTSNKVEDKGIALLVDWDVGPGTLKSVTALREYDTVQNADADFTGADILNINELFNSQFFSQEFTYGGEVSGAVNANYLFGVFYSDEELDMGRNLSHGTQAQVFWNTLLGAQGVPSAIINAAPGEWAREVLIGTAESLALFTHWDFALTDRVNLIAGLRYSEDDKTGSFYYDLFRDPVFDPFAIAGSGPGPEYARNFSDEAVSGTLSLQYRLNSDVMYYASYNRGYKAGGVNVDASGAGVPGSSLNPLDTGSSANPVFAPETIDAYEIGAKVDWMNGAARTNVAVFYNDIQDLQVAQFLGLIFTILNSPEAESYGAEFEHTQALTDYLTWNASATWLPEASYGEDAGIGVLSGRRFPNAPELSANTSLNLNYELSGGKALTGLVQVQYMGDRFTNTASNLKEDAVTLVNGNIGLTFDSGLSVSAFIRNAFDERYVMQHFNTPIQDTDRNGYVAAPRTFGVSVRKTF</sequence>
<feature type="signal peptide" evidence="14">
    <location>
        <begin position="1"/>
        <end position="26"/>
    </location>
</feature>
<keyword evidence="17" id="KW-0675">Receptor</keyword>
<dbReference type="GO" id="GO:0006826">
    <property type="term" value="P:iron ion transport"/>
    <property type="evidence" value="ECO:0007669"/>
    <property type="project" value="UniProtKB-KW"/>
</dbReference>
<dbReference type="EMBL" id="ARYM01000007">
    <property type="protein sequence ID" value="KCZ98979.1"/>
    <property type="molecule type" value="Genomic_DNA"/>
</dbReference>
<gene>
    <name evidence="17" type="ORF">HPO_07127</name>
</gene>
<protein>
    <submittedName>
        <fullName evidence="17">Outer membrane receptor (OMR) family protein</fullName>
    </submittedName>
</protein>
<evidence type="ECO:0000256" key="8">
    <source>
        <dbReference type="ARBA" id="ARBA00023077"/>
    </source>
</evidence>
<feature type="chain" id="PRO_5001615421" evidence="14">
    <location>
        <begin position="27"/>
        <end position="778"/>
    </location>
</feature>
<dbReference type="GO" id="GO:0009279">
    <property type="term" value="C:cell outer membrane"/>
    <property type="evidence" value="ECO:0007669"/>
    <property type="project" value="UniProtKB-SubCell"/>
</dbReference>
<proteinExistence type="inferred from homology"/>
<keyword evidence="2 11" id="KW-0813">Transport</keyword>
<keyword evidence="9 11" id="KW-0472">Membrane</keyword>
<dbReference type="OrthoDB" id="9760333at2"/>
<dbReference type="InterPro" id="IPR039426">
    <property type="entry name" value="TonB-dep_rcpt-like"/>
</dbReference>
<evidence type="ECO:0000313" key="17">
    <source>
        <dbReference type="EMBL" id="KCZ98979.1"/>
    </source>
</evidence>
<evidence type="ECO:0000313" key="18">
    <source>
        <dbReference type="Proteomes" id="UP000027100"/>
    </source>
</evidence>
<dbReference type="InterPro" id="IPR012910">
    <property type="entry name" value="Plug_dom"/>
</dbReference>
<evidence type="ECO:0000256" key="11">
    <source>
        <dbReference type="PROSITE-ProRule" id="PRU01360"/>
    </source>
</evidence>
<dbReference type="CDD" id="cd01347">
    <property type="entry name" value="ligand_gated_channel"/>
    <property type="match status" value="1"/>
</dbReference>
<keyword evidence="14" id="KW-0732">Signal</keyword>
<feature type="domain" description="TonB-dependent receptor-like beta-barrel" evidence="15">
    <location>
        <begin position="295"/>
        <end position="740"/>
    </location>
</feature>
<name>A0A062VK57_9PROT</name>
<evidence type="ECO:0000256" key="3">
    <source>
        <dbReference type="ARBA" id="ARBA00022452"/>
    </source>
</evidence>
<dbReference type="Proteomes" id="UP000027100">
    <property type="component" value="Unassembled WGS sequence"/>
</dbReference>
<evidence type="ECO:0000256" key="6">
    <source>
        <dbReference type="ARBA" id="ARBA00023004"/>
    </source>
</evidence>
<dbReference type="eggNOG" id="COG4771">
    <property type="taxonomic scope" value="Bacteria"/>
</dbReference>
<keyword evidence="7" id="KW-0406">Ion transport</keyword>
<dbReference type="STRING" id="1280954.HPO_07127"/>
<dbReference type="RefSeq" id="WP_051612398.1">
    <property type="nucleotide sequence ID" value="NZ_ARYM01000007.1"/>
</dbReference>
<dbReference type="PANTHER" id="PTHR32552:SF81">
    <property type="entry name" value="TONB-DEPENDENT OUTER MEMBRANE RECEPTOR"/>
    <property type="match status" value="1"/>
</dbReference>
<dbReference type="Pfam" id="PF00593">
    <property type="entry name" value="TonB_dep_Rec_b-barrel"/>
    <property type="match status" value="1"/>
</dbReference>
<evidence type="ECO:0000256" key="5">
    <source>
        <dbReference type="ARBA" id="ARBA00022692"/>
    </source>
</evidence>
<keyword evidence="3 11" id="KW-1134">Transmembrane beta strand</keyword>
<evidence type="ECO:0000256" key="1">
    <source>
        <dbReference type="ARBA" id="ARBA00004571"/>
    </source>
</evidence>
<organism evidence="17 18">
    <name type="scientific">Hyphomonas polymorpha PS728</name>
    <dbReference type="NCBI Taxonomy" id="1280954"/>
    <lineage>
        <taxon>Bacteria</taxon>
        <taxon>Pseudomonadati</taxon>
        <taxon>Pseudomonadota</taxon>
        <taxon>Alphaproteobacteria</taxon>
        <taxon>Hyphomonadales</taxon>
        <taxon>Hyphomonadaceae</taxon>
        <taxon>Hyphomonas</taxon>
    </lineage>
</organism>
<keyword evidence="5 11" id="KW-0812">Transmembrane</keyword>
<comment type="caution">
    <text evidence="17">The sequence shown here is derived from an EMBL/GenBank/DDBJ whole genome shotgun (WGS) entry which is preliminary data.</text>
</comment>
<keyword evidence="6" id="KW-0408">Iron</keyword>
<evidence type="ECO:0000259" key="15">
    <source>
        <dbReference type="Pfam" id="PF00593"/>
    </source>
</evidence>
<evidence type="ECO:0000256" key="7">
    <source>
        <dbReference type="ARBA" id="ARBA00023065"/>
    </source>
</evidence>
<evidence type="ECO:0000259" key="16">
    <source>
        <dbReference type="Pfam" id="PF07715"/>
    </source>
</evidence>